<dbReference type="RefSeq" id="WP_012845312.1">
    <property type="nucleotide sequence ID" value="NC_013502.1"/>
</dbReference>
<accession>D0MKN8</accession>
<dbReference type="HOGENOM" id="CLU_2036199_0_0_10"/>
<sequence length="121" mass="14296">MRVWLTNFFAREVPCTLEISVTLEGGEHPPQLVDFLRKRADRLWTNPDGSMLAIFIREFRLESLQERLPWFLRALELRLLRLGACHGTLAWRPAFAYDWSLEGRGCSRERALEQLLRLQRN</sequence>
<dbReference type="Proteomes" id="UP000002221">
    <property type="component" value="Plasmid pRMAR01"/>
</dbReference>
<reference evidence="1 2" key="1">
    <citation type="journal article" date="2009" name="Stand. Genomic Sci.">
        <title>Complete genome sequence of Rhodothermus marinus type strain (R-10).</title>
        <authorList>
            <person name="Nolan M."/>
            <person name="Tindall B.J."/>
            <person name="Pomrenke H."/>
            <person name="Lapidus A."/>
            <person name="Copeland A."/>
            <person name="Glavina Del Rio T."/>
            <person name="Lucas S."/>
            <person name="Chen F."/>
            <person name="Tice H."/>
            <person name="Cheng J.F."/>
            <person name="Saunders E."/>
            <person name="Han C."/>
            <person name="Bruce D."/>
            <person name="Goodwin L."/>
            <person name="Chain P."/>
            <person name="Pitluck S."/>
            <person name="Ovchinikova G."/>
            <person name="Pati A."/>
            <person name="Ivanova N."/>
            <person name="Mavromatis K."/>
            <person name="Chen A."/>
            <person name="Palaniappan K."/>
            <person name="Land M."/>
            <person name="Hauser L."/>
            <person name="Chang Y.J."/>
            <person name="Jeffries C.D."/>
            <person name="Brettin T."/>
            <person name="Goker M."/>
            <person name="Bristow J."/>
            <person name="Eisen J.A."/>
            <person name="Markowitz V."/>
            <person name="Hugenholtz P."/>
            <person name="Kyrpides N.C."/>
            <person name="Klenk H.P."/>
            <person name="Detter J.C."/>
        </authorList>
    </citation>
    <scope>NUCLEOTIDE SEQUENCE [LARGE SCALE GENOMIC DNA]</scope>
    <source>
        <strain evidence="2">ATCC 43812 / DSM 4252 / R-10</strain>
        <plasmid evidence="1">pRMAR01</plasmid>
    </source>
</reference>
<gene>
    <name evidence="1" type="ordered locus">Rmar_2835</name>
</gene>
<proteinExistence type="predicted"/>
<organism evidence="1 2">
    <name type="scientific">Rhodothermus marinus (strain ATCC 43812 / DSM 4252 / R-10)</name>
    <name type="common">Rhodothermus obamensis</name>
    <dbReference type="NCBI Taxonomy" id="518766"/>
    <lineage>
        <taxon>Bacteria</taxon>
        <taxon>Pseudomonadati</taxon>
        <taxon>Rhodothermota</taxon>
        <taxon>Rhodothermia</taxon>
        <taxon>Rhodothermales</taxon>
        <taxon>Rhodothermaceae</taxon>
        <taxon>Rhodothermus</taxon>
    </lineage>
</organism>
<name>D0MKN8_RHOM4</name>
<dbReference type="EMBL" id="CP001808">
    <property type="protein sequence ID" value="ACY49702.1"/>
    <property type="molecule type" value="Genomic_DNA"/>
</dbReference>
<dbReference type="KEGG" id="rmr:Rmar_2835"/>
<dbReference type="AlphaFoldDB" id="D0MKN8"/>
<keyword evidence="2" id="KW-1185">Reference proteome</keyword>
<evidence type="ECO:0000313" key="1">
    <source>
        <dbReference type="EMBL" id="ACY49702.1"/>
    </source>
</evidence>
<keyword evidence="1" id="KW-0614">Plasmid</keyword>
<protein>
    <submittedName>
        <fullName evidence="1">Uncharacterized protein</fullName>
    </submittedName>
</protein>
<evidence type="ECO:0000313" key="2">
    <source>
        <dbReference type="Proteomes" id="UP000002221"/>
    </source>
</evidence>
<geneLocation type="plasmid" evidence="1 2">
    <name>pRMAR01</name>
</geneLocation>